<dbReference type="Pfam" id="PF25534">
    <property type="entry name" value="DUF7918"/>
    <property type="match status" value="1"/>
</dbReference>
<keyword evidence="3" id="KW-1185">Reference proteome</keyword>
<dbReference type="Proteomes" id="UP000186601">
    <property type="component" value="Unassembled WGS sequence"/>
</dbReference>
<sequence length="202" mass="22415">MNSLSHDVALNVYFDGRLVNRSSLRANSSGLLAGSRTQDDMLRPFIFSVIDTTEDDNAPINDINLEMLGVIQVDYFRTTVVNEGVAGNVAQQNFREIGPVSERTKKAGVHHVALDSASVKARKQHMDVVNYIDPGNQPYLTFIFYYRPQEILQAQGIMPPCSISADAPCFSVQDKEFSRAGHGSQRQDGHTMSLRNICWPGP</sequence>
<organism evidence="2 3">
    <name type="scientific">Hermanssonia centrifuga</name>
    <dbReference type="NCBI Taxonomy" id="98765"/>
    <lineage>
        <taxon>Eukaryota</taxon>
        <taxon>Fungi</taxon>
        <taxon>Dikarya</taxon>
        <taxon>Basidiomycota</taxon>
        <taxon>Agaricomycotina</taxon>
        <taxon>Agaricomycetes</taxon>
        <taxon>Polyporales</taxon>
        <taxon>Meruliaceae</taxon>
        <taxon>Hermanssonia</taxon>
    </lineage>
</organism>
<feature type="domain" description="DUF7918" evidence="1">
    <location>
        <begin position="5"/>
        <end position="159"/>
    </location>
</feature>
<dbReference type="AlphaFoldDB" id="A0A2R6NZZ8"/>
<dbReference type="STRING" id="98765.A0A2R6NZZ8"/>
<dbReference type="PANTHER" id="PTHR36223:SF5">
    <property type="entry name" value="BETA-LACTAMASE-TYPE TRANSPEPTIDASE FOLD DOMAIN CONTAINING PROTEIN"/>
    <property type="match status" value="1"/>
</dbReference>
<accession>A0A2R6NZZ8</accession>
<name>A0A2R6NZZ8_9APHY</name>
<dbReference type="OrthoDB" id="3364132at2759"/>
<dbReference type="InterPro" id="IPR057678">
    <property type="entry name" value="DUF7918"/>
</dbReference>
<dbReference type="PANTHER" id="PTHR36223">
    <property type="entry name" value="BETA-LACTAMASE-TYPE TRANSPEPTIDASE FOLD DOMAIN CONTAINING PROTEIN"/>
    <property type="match status" value="1"/>
</dbReference>
<dbReference type="EMBL" id="MLYV02000605">
    <property type="protein sequence ID" value="PSR81858.1"/>
    <property type="molecule type" value="Genomic_DNA"/>
</dbReference>
<proteinExistence type="predicted"/>
<protein>
    <recommendedName>
        <fullName evidence="1">DUF7918 domain-containing protein</fullName>
    </recommendedName>
</protein>
<evidence type="ECO:0000313" key="3">
    <source>
        <dbReference type="Proteomes" id="UP000186601"/>
    </source>
</evidence>
<gene>
    <name evidence="2" type="ORF">PHLCEN_2v6230</name>
</gene>
<reference evidence="2 3" key="1">
    <citation type="submission" date="2018-02" db="EMBL/GenBank/DDBJ databases">
        <title>Genome sequence of the basidiomycete white-rot fungus Phlebia centrifuga.</title>
        <authorList>
            <person name="Granchi Z."/>
            <person name="Peng M."/>
            <person name="de Vries R.P."/>
            <person name="Hilden K."/>
            <person name="Makela M.R."/>
            <person name="Grigoriev I."/>
            <person name="Riley R."/>
        </authorList>
    </citation>
    <scope>NUCLEOTIDE SEQUENCE [LARGE SCALE GENOMIC DNA]</scope>
    <source>
        <strain evidence="2 3">FBCC195</strain>
    </source>
</reference>
<comment type="caution">
    <text evidence="2">The sequence shown here is derived from an EMBL/GenBank/DDBJ whole genome shotgun (WGS) entry which is preliminary data.</text>
</comment>
<evidence type="ECO:0000313" key="2">
    <source>
        <dbReference type="EMBL" id="PSR81858.1"/>
    </source>
</evidence>
<evidence type="ECO:0000259" key="1">
    <source>
        <dbReference type="Pfam" id="PF25534"/>
    </source>
</evidence>